<keyword evidence="2" id="KW-0547">Nucleotide-binding</keyword>
<dbReference type="STRING" id="400727.A0A2T7PP06"/>
<feature type="domain" description="AIG1-type G" evidence="5">
    <location>
        <begin position="368"/>
        <end position="570"/>
    </location>
</feature>
<dbReference type="PANTHER" id="PTHR10903:SF184">
    <property type="entry name" value="GTP-BINDING PROTEIN A"/>
    <property type="match status" value="1"/>
</dbReference>
<dbReference type="Proteomes" id="UP000245119">
    <property type="component" value="Linkage Group LG3"/>
</dbReference>
<comment type="similarity">
    <text evidence="1">Belongs to the TRAFAC class TrmE-Era-EngA-EngB-Septin-like GTPase superfamily. AIG1/Toc34/Toc159-like paraseptin GTPase family. IAN subfamily.</text>
</comment>
<dbReference type="InterPro" id="IPR027417">
    <property type="entry name" value="P-loop_NTPase"/>
</dbReference>
<feature type="compositionally biased region" description="Basic and acidic residues" evidence="4">
    <location>
        <begin position="22"/>
        <end position="37"/>
    </location>
</feature>
<proteinExistence type="inferred from homology"/>
<evidence type="ECO:0000313" key="7">
    <source>
        <dbReference type="Proteomes" id="UP000245119"/>
    </source>
</evidence>
<evidence type="ECO:0000256" key="4">
    <source>
        <dbReference type="SAM" id="MobiDB-lite"/>
    </source>
</evidence>
<dbReference type="EMBL" id="PZQS01000003">
    <property type="protein sequence ID" value="PVD35164.1"/>
    <property type="molecule type" value="Genomic_DNA"/>
</dbReference>
<dbReference type="PROSITE" id="PS51720">
    <property type="entry name" value="G_AIG1"/>
    <property type="match status" value="1"/>
</dbReference>
<dbReference type="OrthoDB" id="8954335at2759"/>
<feature type="region of interest" description="Disordered" evidence="4">
    <location>
        <begin position="674"/>
        <end position="712"/>
    </location>
</feature>
<evidence type="ECO:0000256" key="1">
    <source>
        <dbReference type="ARBA" id="ARBA00008535"/>
    </source>
</evidence>
<dbReference type="Pfam" id="PF04548">
    <property type="entry name" value="AIG1"/>
    <property type="match status" value="1"/>
</dbReference>
<protein>
    <recommendedName>
        <fullName evidence="5">AIG1-type G domain-containing protein</fullName>
    </recommendedName>
</protein>
<dbReference type="FunFam" id="3.40.50.300:FF:000366">
    <property type="entry name" value="GTPase, IMAP family member 2"/>
    <property type="match status" value="1"/>
</dbReference>
<sequence>MICTLTGVRSISEDTSSQDSSLSREHEATAGRRHDEDGPSFQEARMYFESGKDLNENASLPKKVTCDESEDDDLKDWAARSKLTTDTVQALRTDGFTSLELIRLLTPDHITNIQKAHNLPYAQVLALLNAVKQLQEVSSAGHALNKSEYSENTLEKQPMFNRKQGQKITPTSLPVKAPDEDEISWLADTSSGTEEMEQWAQREKLAPGTLSKLREQGFESLEDLFFLTSGEINDMCPDHLTKAQCLRLVKAVERLNVEKSAATIMGSDNFDHHQVQAKSSQKYEEMKQWAHRVNLPLEILKILDKDGFTSLEDLSFLTSEEIKQYSDKHLLTKAQSLRLDKAVKGLNMENSQAMASFTENVESNKERFEGLRLLLVGKTGVGKSKTGNTILGKNKFQTSVGFSSETSTCQIHQGLVFDMKVEITDSPGLFDTKERDYTFAEKVVQTVALMHPGAHAFLFILRIGRFTKEEEGTYMRLKAIFDEQVTKYMVIVFTGGDNLTANGETIEDIIREAPKGLKDILHACGKRYIVFDNMAADKKPQVRRLLDIVTRMVKENDNQCYACPKYMLVKDKMEEEIQNRMMAVEEKEIQNTRYIKELETKTKLLEEMAKKAKDDFEKREKEREKQAADLEQKVEKRMQVLLEQAEQSRMGDNELEKRMKILEKEKEDMLNKLKKQQTEDRRKMEEEEQKRIKRSEAVMEEMRKAREAKDKAYEEEMRRFKESIAQNEQRGVLGTVTDGLSWIWSTVTSPFRS</sequence>
<dbReference type="PANTHER" id="PTHR10903">
    <property type="entry name" value="GTPASE, IMAP FAMILY MEMBER-RELATED"/>
    <property type="match status" value="1"/>
</dbReference>
<dbReference type="GO" id="GO:0005525">
    <property type="term" value="F:GTP binding"/>
    <property type="evidence" value="ECO:0007669"/>
    <property type="project" value="UniProtKB-KW"/>
</dbReference>
<evidence type="ECO:0000256" key="2">
    <source>
        <dbReference type="ARBA" id="ARBA00022741"/>
    </source>
</evidence>
<evidence type="ECO:0000259" key="5">
    <source>
        <dbReference type="PROSITE" id="PS51720"/>
    </source>
</evidence>
<dbReference type="Gene3D" id="3.40.50.300">
    <property type="entry name" value="P-loop containing nucleotide triphosphate hydrolases"/>
    <property type="match status" value="1"/>
</dbReference>
<dbReference type="InterPro" id="IPR006703">
    <property type="entry name" value="G_AIG1"/>
</dbReference>
<organism evidence="6 7">
    <name type="scientific">Pomacea canaliculata</name>
    <name type="common">Golden apple snail</name>
    <dbReference type="NCBI Taxonomy" id="400727"/>
    <lineage>
        <taxon>Eukaryota</taxon>
        <taxon>Metazoa</taxon>
        <taxon>Spiralia</taxon>
        <taxon>Lophotrochozoa</taxon>
        <taxon>Mollusca</taxon>
        <taxon>Gastropoda</taxon>
        <taxon>Caenogastropoda</taxon>
        <taxon>Architaenioglossa</taxon>
        <taxon>Ampullarioidea</taxon>
        <taxon>Ampullariidae</taxon>
        <taxon>Pomacea</taxon>
    </lineage>
</organism>
<reference evidence="6 7" key="1">
    <citation type="submission" date="2018-04" db="EMBL/GenBank/DDBJ databases">
        <title>The genome of golden apple snail Pomacea canaliculata provides insight into stress tolerance and invasive adaptation.</title>
        <authorList>
            <person name="Liu C."/>
            <person name="Liu B."/>
            <person name="Ren Y."/>
            <person name="Zhang Y."/>
            <person name="Wang H."/>
            <person name="Li S."/>
            <person name="Jiang F."/>
            <person name="Yin L."/>
            <person name="Zhang G."/>
            <person name="Qian W."/>
            <person name="Fan W."/>
        </authorList>
    </citation>
    <scope>NUCLEOTIDE SEQUENCE [LARGE SCALE GENOMIC DNA]</scope>
    <source>
        <strain evidence="6">SZHN2017</strain>
        <tissue evidence="6">Muscle</tissue>
    </source>
</reference>
<gene>
    <name evidence="6" type="ORF">C0Q70_06445</name>
</gene>
<comment type="caution">
    <text evidence="6">The sequence shown here is derived from an EMBL/GenBank/DDBJ whole genome shotgun (WGS) entry which is preliminary data.</text>
</comment>
<name>A0A2T7PP06_POMCA</name>
<keyword evidence="3" id="KW-0342">GTP-binding</keyword>
<evidence type="ECO:0000256" key="3">
    <source>
        <dbReference type="ARBA" id="ARBA00023134"/>
    </source>
</evidence>
<feature type="region of interest" description="Disordered" evidence="4">
    <location>
        <begin position="1"/>
        <end position="42"/>
    </location>
</feature>
<dbReference type="AlphaFoldDB" id="A0A2T7PP06"/>
<keyword evidence="7" id="KW-1185">Reference proteome</keyword>
<accession>A0A2T7PP06</accession>
<dbReference type="InterPro" id="IPR045058">
    <property type="entry name" value="GIMA/IAN/Toc"/>
</dbReference>
<evidence type="ECO:0000313" key="6">
    <source>
        <dbReference type="EMBL" id="PVD35164.1"/>
    </source>
</evidence>
<dbReference type="SUPFAM" id="SSF52540">
    <property type="entry name" value="P-loop containing nucleoside triphosphate hydrolases"/>
    <property type="match status" value="1"/>
</dbReference>